<dbReference type="AlphaFoldDB" id="A0A914E2F4"/>
<name>A0A914E2F4_9BILA</name>
<reference evidence="2" key="1">
    <citation type="submission" date="2022-11" db="UniProtKB">
        <authorList>
            <consortium name="WormBaseParasite"/>
        </authorList>
    </citation>
    <scope>IDENTIFICATION</scope>
</reference>
<proteinExistence type="predicted"/>
<organism evidence="1 2">
    <name type="scientific">Acrobeloides nanus</name>
    <dbReference type="NCBI Taxonomy" id="290746"/>
    <lineage>
        <taxon>Eukaryota</taxon>
        <taxon>Metazoa</taxon>
        <taxon>Ecdysozoa</taxon>
        <taxon>Nematoda</taxon>
        <taxon>Chromadorea</taxon>
        <taxon>Rhabditida</taxon>
        <taxon>Tylenchina</taxon>
        <taxon>Cephalobomorpha</taxon>
        <taxon>Cephaloboidea</taxon>
        <taxon>Cephalobidae</taxon>
        <taxon>Acrobeloides</taxon>
    </lineage>
</organism>
<evidence type="ECO:0000313" key="2">
    <source>
        <dbReference type="WBParaSite" id="ACRNAN_scaffold5279.g12016.t1"/>
    </source>
</evidence>
<protein>
    <submittedName>
        <fullName evidence="2">Uncharacterized protein</fullName>
    </submittedName>
</protein>
<accession>A0A914E2F4</accession>
<evidence type="ECO:0000313" key="1">
    <source>
        <dbReference type="Proteomes" id="UP000887540"/>
    </source>
</evidence>
<keyword evidence="1" id="KW-1185">Reference proteome</keyword>
<dbReference type="Proteomes" id="UP000887540">
    <property type="component" value="Unplaced"/>
</dbReference>
<dbReference type="WBParaSite" id="ACRNAN_scaffold5279.g12016.t1">
    <property type="protein sequence ID" value="ACRNAN_scaffold5279.g12016.t1"/>
    <property type="gene ID" value="ACRNAN_scaffold5279.g12016"/>
</dbReference>
<sequence length="511" mass="59139">MDQVVVSVEHQGRFLHVWEDKKTNYSRFYVTPLCELINSSIRCLPDNYADDGRHAFRFGVRIWDQNTALKVKNYLQHKGIVADTSDILPLPMEMIRMSLDSRNAKKIYADYGWRSNTDTPSQILFELFTKDGDFCQQMVNDSLSNPEDFLADTKLVLEFTIIAGKQDYRNLNITGSSFGKSKFYTTLVNELEKNGQFYLTSTDTNTLAREIYHTVLAQDDSSSTYIPSSDEDKIINELLAVIEQHRVNGLKLSKDEWYSVFWDDIFTRPDIQTEYFTEVLTYDRDKDQFIYDEEKNEEFRKKIETEYAKKTGRTTQSSIGIGFTIKAIPFKFDASRSRGQEESLNETKLNETEIIRQGTISTNNLTDHMDQNHFNVKWNGQKFEQKPLNLYRINTHNLAASGQIVFRRVVTTELASTQKIEIHPEFEKYEVIPIEPLPICNELAPYLAPIYRRCCHCGEGGDPARTNHVYTLQQNYPCADEGITGHVISLKGYQTLNQDYKDIKPLISFMD</sequence>